<dbReference type="Proteomes" id="UP000006786">
    <property type="component" value="Unassembled WGS sequence"/>
</dbReference>
<dbReference type="PROSITE" id="PS50995">
    <property type="entry name" value="HTH_MARR_2"/>
    <property type="match status" value="1"/>
</dbReference>
<dbReference type="PANTHER" id="PTHR33164:SF104">
    <property type="entry name" value="TRANSCRIPTIONAL REGULATORY PROTEIN"/>
    <property type="match status" value="1"/>
</dbReference>
<dbReference type="InterPro" id="IPR036388">
    <property type="entry name" value="WH-like_DNA-bd_sf"/>
</dbReference>
<dbReference type="STRING" id="391937.NA2_00070"/>
<comment type="caution">
    <text evidence="2">The sequence shown here is derived from an EMBL/GenBank/DDBJ whole genome shotgun (WGS) entry which is preliminary data.</text>
</comment>
<protein>
    <submittedName>
        <fullName evidence="2">MarR family transcriptional regulator</fullName>
    </submittedName>
</protein>
<reference evidence="2 3" key="1">
    <citation type="journal article" date="2012" name="J. Bacteriol.">
        <title>Genome Sequence of Nitratireductor pacificus Type Strain pht-3B.</title>
        <authorList>
            <person name="Lai Q."/>
            <person name="Li G."/>
            <person name="Shao Z."/>
        </authorList>
    </citation>
    <scope>NUCLEOTIDE SEQUENCE [LARGE SCALE GENOMIC DNA]</scope>
    <source>
        <strain evidence="3">pht-3B</strain>
    </source>
</reference>
<dbReference type="GO" id="GO:0003700">
    <property type="term" value="F:DNA-binding transcription factor activity"/>
    <property type="evidence" value="ECO:0007669"/>
    <property type="project" value="InterPro"/>
</dbReference>
<name>K2MF37_9HYPH</name>
<dbReference type="InterPro" id="IPR039422">
    <property type="entry name" value="MarR/SlyA-like"/>
</dbReference>
<dbReference type="SUPFAM" id="SSF46785">
    <property type="entry name" value="Winged helix' DNA-binding domain"/>
    <property type="match status" value="1"/>
</dbReference>
<dbReference type="PANTHER" id="PTHR33164">
    <property type="entry name" value="TRANSCRIPTIONAL REGULATOR, MARR FAMILY"/>
    <property type="match status" value="1"/>
</dbReference>
<accession>K2MF37</accession>
<dbReference type="PATRIC" id="fig|391937.3.peg.14"/>
<dbReference type="OrthoDB" id="72352at2"/>
<dbReference type="InterPro" id="IPR036390">
    <property type="entry name" value="WH_DNA-bd_sf"/>
</dbReference>
<proteinExistence type="predicted"/>
<dbReference type="EMBL" id="AMRM01000001">
    <property type="protein sequence ID" value="EKF20726.1"/>
    <property type="molecule type" value="Genomic_DNA"/>
</dbReference>
<dbReference type="Pfam" id="PF12802">
    <property type="entry name" value="MarR_2"/>
    <property type="match status" value="1"/>
</dbReference>
<keyword evidence="3" id="KW-1185">Reference proteome</keyword>
<organism evidence="2 3">
    <name type="scientific">Nitratireductor pacificus pht-3B</name>
    <dbReference type="NCBI Taxonomy" id="391937"/>
    <lineage>
        <taxon>Bacteria</taxon>
        <taxon>Pseudomonadati</taxon>
        <taxon>Pseudomonadota</taxon>
        <taxon>Alphaproteobacteria</taxon>
        <taxon>Hyphomicrobiales</taxon>
        <taxon>Phyllobacteriaceae</taxon>
        <taxon>Nitratireductor</taxon>
    </lineage>
</organism>
<dbReference type="InterPro" id="IPR000835">
    <property type="entry name" value="HTH_MarR-typ"/>
</dbReference>
<dbReference type="PRINTS" id="PR00598">
    <property type="entry name" value="HTHMARR"/>
</dbReference>
<evidence type="ECO:0000313" key="3">
    <source>
        <dbReference type="Proteomes" id="UP000006786"/>
    </source>
</evidence>
<dbReference type="GO" id="GO:0006950">
    <property type="term" value="P:response to stress"/>
    <property type="evidence" value="ECO:0007669"/>
    <property type="project" value="TreeGrafter"/>
</dbReference>
<sequence>MTRKPDSAAVAAWISLARAHRVAMCDVEARLKAADLPPLAWYDVLWELEKAGECGLRPFALEKALLFEQYNLSRLIDRMHKAGLVERCSCPDDRRGQTLHVNDQGRALRQRMWDVYGLAIAEIVGDRLDAAEAERLATLLAKLG</sequence>
<dbReference type="eggNOG" id="COG1846">
    <property type="taxonomic scope" value="Bacteria"/>
</dbReference>
<dbReference type="Gene3D" id="1.10.10.10">
    <property type="entry name" value="Winged helix-like DNA-binding domain superfamily/Winged helix DNA-binding domain"/>
    <property type="match status" value="1"/>
</dbReference>
<dbReference type="RefSeq" id="WP_008592815.1">
    <property type="nucleotide sequence ID" value="NZ_AMRM01000001.1"/>
</dbReference>
<gene>
    <name evidence="2" type="ORF">NA2_00070</name>
</gene>
<dbReference type="AlphaFoldDB" id="K2MF37"/>
<evidence type="ECO:0000259" key="1">
    <source>
        <dbReference type="PROSITE" id="PS50995"/>
    </source>
</evidence>
<feature type="domain" description="HTH marR-type" evidence="1">
    <location>
        <begin position="1"/>
        <end position="144"/>
    </location>
</feature>
<evidence type="ECO:0000313" key="2">
    <source>
        <dbReference type="EMBL" id="EKF20726.1"/>
    </source>
</evidence>